<gene>
    <name evidence="2" type="primary">nodQ</name>
    <name evidence="2" type="ORF">CM83_41580</name>
</gene>
<dbReference type="InterPro" id="IPR027417">
    <property type="entry name" value="P-loop_NTPase"/>
</dbReference>
<dbReference type="Gene3D" id="3.40.50.300">
    <property type="entry name" value="P-loop containing nucleotide triphosphate hydrolases"/>
    <property type="match status" value="1"/>
</dbReference>
<sequence>MERLLNGEQVTVGSEANCVENRLPGFVKFYENLSVGRVMDFVDECKATGDVVIIVGDSGNYPEQVKHKLCELFEVDCIEELYVSPADQFPIIMEERRVLLVSSRSDYECSHIVDLLKNHCNLVCYVINIESEVTIYADLMYAPFLKFDRKLMQKNRQYMVDEKNHNRRQKSLLGKLLLKKHRGGEDGEGDGFDENDFIRRLFLLEYPQIIVLSDVAGSGKSYFLNNIQFILNTAGHHVMKFALKECTSFIDKHTIEPDLKLERALRFLCAFGQIDNFGRKLLSSKMKNRTKSPVILLLDGFDEIGSSYSNDSVHNKMKIANLIKSLQKYSGTYVVVTTRSESETYFNNMACQVFTFEPIKWEDRTNYINMYCQTRIRLQMKMSGRRAPSIPDSLTTDAFTNTPLHITMISEIFLEMMKNEILKSPDVKENRDWNFLKVTVPSLERLYSE</sequence>
<feature type="domain" description="NACHT" evidence="1">
    <location>
        <begin position="210"/>
        <end position="371"/>
    </location>
</feature>
<proteinExistence type="predicted"/>
<dbReference type="SUPFAM" id="SSF52540">
    <property type="entry name" value="P-loop containing nucleoside triphosphate hydrolases"/>
    <property type="match status" value="1"/>
</dbReference>
<evidence type="ECO:0000259" key="1">
    <source>
        <dbReference type="Pfam" id="PF05729"/>
    </source>
</evidence>
<evidence type="ECO:0000313" key="2">
    <source>
        <dbReference type="EMBL" id="JAG35760.1"/>
    </source>
</evidence>
<dbReference type="InterPro" id="IPR007111">
    <property type="entry name" value="NACHT_NTPase"/>
</dbReference>
<name>A0A0A9Z1S7_LYGHE</name>
<organism evidence="2">
    <name type="scientific">Lygus hesperus</name>
    <name type="common">Western plant bug</name>
    <dbReference type="NCBI Taxonomy" id="30085"/>
    <lineage>
        <taxon>Eukaryota</taxon>
        <taxon>Metazoa</taxon>
        <taxon>Ecdysozoa</taxon>
        <taxon>Arthropoda</taxon>
        <taxon>Hexapoda</taxon>
        <taxon>Insecta</taxon>
        <taxon>Pterygota</taxon>
        <taxon>Neoptera</taxon>
        <taxon>Paraneoptera</taxon>
        <taxon>Hemiptera</taxon>
        <taxon>Heteroptera</taxon>
        <taxon>Panheteroptera</taxon>
        <taxon>Cimicomorpha</taxon>
        <taxon>Miridae</taxon>
        <taxon>Mirini</taxon>
        <taxon>Lygus</taxon>
    </lineage>
</organism>
<dbReference type="Pfam" id="PF05729">
    <property type="entry name" value="NACHT"/>
    <property type="match status" value="1"/>
</dbReference>
<reference evidence="2" key="1">
    <citation type="journal article" date="2014" name="PLoS ONE">
        <title>Transcriptome-Based Identification of ABC Transporters in the Western Tarnished Plant Bug Lygus hesperus.</title>
        <authorList>
            <person name="Hull J.J."/>
            <person name="Chaney K."/>
            <person name="Geib S.M."/>
            <person name="Fabrick J.A."/>
            <person name="Brent C.S."/>
            <person name="Walsh D."/>
            <person name="Lavine L.C."/>
        </authorList>
    </citation>
    <scope>NUCLEOTIDE SEQUENCE</scope>
</reference>
<accession>A0A0A9Z1S7</accession>
<reference evidence="2" key="2">
    <citation type="submission" date="2014-07" db="EMBL/GenBank/DDBJ databases">
        <authorList>
            <person name="Hull J."/>
        </authorList>
    </citation>
    <scope>NUCLEOTIDE SEQUENCE</scope>
</reference>
<protein>
    <submittedName>
        <fullName evidence="2">Bifunctional enzyme NodQ</fullName>
    </submittedName>
</protein>
<dbReference type="AlphaFoldDB" id="A0A0A9Z1S7"/>
<feature type="non-terminal residue" evidence="2">
    <location>
        <position position="449"/>
    </location>
</feature>
<dbReference type="EMBL" id="GBHO01007844">
    <property type="protein sequence ID" value="JAG35760.1"/>
    <property type="molecule type" value="Transcribed_RNA"/>
</dbReference>